<comment type="function">
    <text evidence="6">Converts adenosine-3',5'-bisphosphate (PAP) to AMP.</text>
</comment>
<feature type="binding site" evidence="6">
    <location>
        <position position="231"/>
    </location>
    <ligand>
        <name>substrate</name>
    </ligand>
</feature>
<dbReference type="GO" id="GO:0046854">
    <property type="term" value="P:phosphatidylinositol phosphate biosynthetic process"/>
    <property type="evidence" value="ECO:0007669"/>
    <property type="project" value="InterPro"/>
</dbReference>
<comment type="catalytic activity">
    <reaction evidence="6">
        <text>adenosine 3',5'-bisphosphate + H2O = AMP + phosphate</text>
        <dbReference type="Rhea" id="RHEA:10040"/>
        <dbReference type="ChEBI" id="CHEBI:15377"/>
        <dbReference type="ChEBI" id="CHEBI:43474"/>
        <dbReference type="ChEBI" id="CHEBI:58343"/>
        <dbReference type="ChEBI" id="CHEBI:456215"/>
        <dbReference type="EC" id="3.1.3.7"/>
    </reaction>
</comment>
<dbReference type="PRINTS" id="PR00377">
    <property type="entry name" value="IMPHPHTASES"/>
</dbReference>
<comment type="cofactor">
    <cofactor evidence="6 7">
        <name>Mg(2+)</name>
        <dbReference type="ChEBI" id="CHEBI:18420"/>
    </cofactor>
</comment>
<dbReference type="Proteomes" id="UP000199615">
    <property type="component" value="Unassembled WGS sequence"/>
</dbReference>
<dbReference type="EMBL" id="FODT01000003">
    <property type="protein sequence ID" value="SEO59734.1"/>
    <property type="molecule type" value="Genomic_DNA"/>
</dbReference>
<keyword evidence="3 6" id="KW-0997">Cell inner membrane</keyword>
<dbReference type="Gene3D" id="3.30.540.10">
    <property type="entry name" value="Fructose-1,6-Bisphosphatase, subunit A, domain 1"/>
    <property type="match status" value="1"/>
</dbReference>
<evidence type="ECO:0000256" key="4">
    <source>
        <dbReference type="ARBA" id="ARBA00022801"/>
    </source>
</evidence>
<evidence type="ECO:0000313" key="8">
    <source>
        <dbReference type="EMBL" id="SEO59734.1"/>
    </source>
</evidence>
<keyword evidence="4 6" id="KW-0378">Hydrolase</keyword>
<feature type="binding site" evidence="6">
    <location>
        <position position="231"/>
    </location>
    <ligand>
        <name>Mg(2+)</name>
        <dbReference type="ChEBI" id="CHEBI:18420"/>
        <label>2</label>
    </ligand>
</feature>
<keyword evidence="5 6" id="KW-0472">Membrane</keyword>
<dbReference type="GO" id="GO:0008441">
    <property type="term" value="F:3'(2'),5'-bisphosphate nucleotidase activity"/>
    <property type="evidence" value="ECO:0007669"/>
    <property type="project" value="UniProtKB-UniRule"/>
</dbReference>
<evidence type="ECO:0000256" key="5">
    <source>
        <dbReference type="ARBA" id="ARBA00023136"/>
    </source>
</evidence>
<evidence type="ECO:0000256" key="1">
    <source>
        <dbReference type="ARBA" id="ARBA00005289"/>
    </source>
</evidence>
<dbReference type="Gene3D" id="3.40.190.80">
    <property type="match status" value="1"/>
</dbReference>
<dbReference type="InterPro" id="IPR006240">
    <property type="entry name" value="CysQ"/>
</dbReference>
<keyword evidence="6 7" id="KW-0460">Magnesium</keyword>
<feature type="binding site" evidence="7">
    <location>
        <position position="100"/>
    </location>
    <ligand>
        <name>Mg(2+)</name>
        <dbReference type="ChEBI" id="CHEBI:18420"/>
        <label>1</label>
        <note>catalytic</note>
    </ligand>
</feature>
<feature type="binding site" evidence="7">
    <location>
        <position position="98"/>
    </location>
    <ligand>
        <name>Mg(2+)</name>
        <dbReference type="ChEBI" id="CHEBI:18420"/>
        <label>1</label>
        <note>catalytic</note>
    </ligand>
</feature>
<gene>
    <name evidence="6" type="primary">cysQ</name>
    <name evidence="8" type="ORF">SAMN05444123_103435</name>
</gene>
<feature type="binding site" evidence="6">
    <location>
        <position position="81"/>
    </location>
    <ligand>
        <name>substrate</name>
    </ligand>
</feature>
<dbReference type="Pfam" id="PF00459">
    <property type="entry name" value="Inositol_P"/>
    <property type="match status" value="1"/>
</dbReference>
<evidence type="ECO:0000313" key="9">
    <source>
        <dbReference type="Proteomes" id="UP000199615"/>
    </source>
</evidence>
<feature type="binding site" evidence="6">
    <location>
        <position position="98"/>
    </location>
    <ligand>
        <name>Mg(2+)</name>
        <dbReference type="ChEBI" id="CHEBI:18420"/>
        <label>1</label>
    </ligand>
</feature>
<dbReference type="AlphaFoldDB" id="A0A1H8R0T1"/>
<reference evidence="9" key="1">
    <citation type="submission" date="2016-10" db="EMBL/GenBank/DDBJ databases">
        <authorList>
            <person name="Varghese N."/>
            <person name="Submissions S."/>
        </authorList>
    </citation>
    <scope>NUCLEOTIDE SEQUENCE [LARGE SCALE GENOMIC DNA]</scope>
    <source>
        <strain evidence="9">DSM 123</strain>
    </source>
</reference>
<dbReference type="PROSITE" id="PS00630">
    <property type="entry name" value="IMP_2"/>
    <property type="match status" value="1"/>
</dbReference>
<sequence length="278" mass="28615">MATGQALGQGPAVSNDAAAALMQSLTDLVLRAGAAILAVDRSAPVEQKPDGSPVTIADLAADRIIAEGLTQLALGIPALSEERCALGRAASGSFFLIDPLDGTKDYVAGRDEFTVNLALVTDGKPLLGIVGAPALGLVWRGLVGHGAERLTIGADGKVATAAPIHTRPMPSTGDPWIVAISRLHLDDRTVAFIESRPGAVRAPMGSALKFCRIAEGEADIYPRLAPTCEWDIAAGAAVVIAAGGRLTDGSGASLRFDEPRPNFIVPEFIAWGDPRAAG</sequence>
<proteinExistence type="inferred from homology"/>
<dbReference type="OrthoDB" id="9785695at2"/>
<feature type="binding site" evidence="6">
    <location>
        <position position="81"/>
    </location>
    <ligand>
        <name>Mg(2+)</name>
        <dbReference type="ChEBI" id="CHEBI:18420"/>
        <label>1</label>
    </ligand>
</feature>
<dbReference type="InterPro" id="IPR020550">
    <property type="entry name" value="Inositol_monophosphatase_CS"/>
</dbReference>
<name>A0A1H8R0T1_9BRAD</name>
<dbReference type="CDD" id="cd01638">
    <property type="entry name" value="CysQ"/>
    <property type="match status" value="1"/>
</dbReference>
<dbReference type="RefSeq" id="WP_092683018.1">
    <property type="nucleotide sequence ID" value="NZ_FODT01000003.1"/>
</dbReference>
<feature type="binding site" evidence="6">
    <location>
        <position position="101"/>
    </location>
    <ligand>
        <name>Mg(2+)</name>
        <dbReference type="ChEBI" id="CHEBI:18420"/>
        <label>2</label>
    </ligand>
</feature>
<comment type="subcellular location">
    <subcellularLocation>
        <location evidence="6">Cell inner membrane</location>
        <topology evidence="6">Peripheral membrane protein</topology>
        <orientation evidence="6">Cytoplasmic side</orientation>
    </subcellularLocation>
</comment>
<feature type="binding site" evidence="6">
    <location>
        <begin position="100"/>
        <end position="103"/>
    </location>
    <ligand>
        <name>substrate</name>
    </ligand>
</feature>
<dbReference type="GO" id="GO:0005886">
    <property type="term" value="C:plasma membrane"/>
    <property type="evidence" value="ECO:0007669"/>
    <property type="project" value="UniProtKB-SubCell"/>
</dbReference>
<comment type="similarity">
    <text evidence="1 6">Belongs to the inositol monophosphatase superfamily. CysQ family.</text>
</comment>
<evidence type="ECO:0000256" key="7">
    <source>
        <dbReference type="PIRSR" id="PIRSR600760-2"/>
    </source>
</evidence>
<feature type="binding site" evidence="6">
    <location>
        <position position="100"/>
    </location>
    <ligand>
        <name>Mg(2+)</name>
        <dbReference type="ChEBI" id="CHEBI:18420"/>
        <label>1</label>
    </ligand>
</feature>
<dbReference type="InterPro" id="IPR050725">
    <property type="entry name" value="CysQ/Inositol_MonoPase"/>
</dbReference>
<evidence type="ECO:0000256" key="6">
    <source>
        <dbReference type="HAMAP-Rule" id="MF_02095"/>
    </source>
</evidence>
<dbReference type="HAMAP" id="MF_02095">
    <property type="entry name" value="CysQ"/>
    <property type="match status" value="1"/>
</dbReference>
<keyword evidence="6 7" id="KW-0479">Metal-binding</keyword>
<dbReference type="PANTHER" id="PTHR43028">
    <property type="entry name" value="3'(2'),5'-BISPHOSPHATE NUCLEOTIDASE 1"/>
    <property type="match status" value="1"/>
</dbReference>
<feature type="binding site" evidence="7">
    <location>
        <position position="81"/>
    </location>
    <ligand>
        <name>Mg(2+)</name>
        <dbReference type="ChEBI" id="CHEBI:18420"/>
        <label>1</label>
        <note>catalytic</note>
    </ligand>
</feature>
<dbReference type="GO" id="GO:0000287">
    <property type="term" value="F:magnesium ion binding"/>
    <property type="evidence" value="ECO:0007669"/>
    <property type="project" value="UniProtKB-UniRule"/>
</dbReference>
<organism evidence="8 9">
    <name type="scientific">Rhodopseudomonas pseudopalustris</name>
    <dbReference type="NCBI Taxonomy" id="1513892"/>
    <lineage>
        <taxon>Bacteria</taxon>
        <taxon>Pseudomonadati</taxon>
        <taxon>Pseudomonadota</taxon>
        <taxon>Alphaproteobacteria</taxon>
        <taxon>Hyphomicrobiales</taxon>
        <taxon>Nitrobacteraceae</taxon>
        <taxon>Rhodopseudomonas</taxon>
    </lineage>
</organism>
<dbReference type="InterPro" id="IPR000760">
    <property type="entry name" value="Inositol_monophosphatase-like"/>
</dbReference>
<evidence type="ECO:0000256" key="2">
    <source>
        <dbReference type="ARBA" id="ARBA00022475"/>
    </source>
</evidence>
<keyword evidence="2 6" id="KW-1003">Cell membrane</keyword>
<feature type="binding site" evidence="6">
    <location>
        <position position="98"/>
    </location>
    <ligand>
        <name>Mg(2+)</name>
        <dbReference type="ChEBI" id="CHEBI:18420"/>
        <label>2</label>
    </ligand>
</feature>
<feature type="binding site" evidence="7">
    <location>
        <position position="101"/>
    </location>
    <ligand>
        <name>Mg(2+)</name>
        <dbReference type="ChEBI" id="CHEBI:18420"/>
        <label>1</label>
        <note>catalytic</note>
    </ligand>
</feature>
<feature type="binding site" evidence="7">
    <location>
        <position position="231"/>
    </location>
    <ligand>
        <name>Mg(2+)</name>
        <dbReference type="ChEBI" id="CHEBI:18420"/>
        <label>1</label>
        <note>catalytic</note>
    </ligand>
</feature>
<dbReference type="SUPFAM" id="SSF56655">
    <property type="entry name" value="Carbohydrate phosphatase"/>
    <property type="match status" value="1"/>
</dbReference>
<dbReference type="EC" id="3.1.3.7" evidence="6"/>
<dbReference type="GO" id="GO:0000103">
    <property type="term" value="P:sulfate assimilation"/>
    <property type="evidence" value="ECO:0007669"/>
    <property type="project" value="TreeGrafter"/>
</dbReference>
<evidence type="ECO:0000256" key="3">
    <source>
        <dbReference type="ARBA" id="ARBA00022519"/>
    </source>
</evidence>
<keyword evidence="9" id="KW-1185">Reference proteome</keyword>
<dbReference type="GO" id="GO:0050427">
    <property type="term" value="P:3'-phosphoadenosine 5'-phosphosulfate metabolic process"/>
    <property type="evidence" value="ECO:0007669"/>
    <property type="project" value="TreeGrafter"/>
</dbReference>
<protein>
    <recommendedName>
        <fullName evidence="6">3'(2'),5'-bisphosphate nucleotidase CysQ</fullName>
        <ecNumber evidence="6">3.1.3.7</ecNumber>
    </recommendedName>
    <alternativeName>
        <fullName evidence="6">3'(2'),5-bisphosphonucleoside 3'(2')-phosphohydrolase</fullName>
    </alternativeName>
    <alternativeName>
        <fullName evidence="6">3'-phosphoadenosine 5'-phosphate phosphatase</fullName>
        <shortName evidence="6">PAP phosphatase</shortName>
    </alternativeName>
</protein>
<accession>A0A1H8R0T1</accession>
<dbReference type="PANTHER" id="PTHR43028:SF5">
    <property type="entry name" value="3'(2'),5'-BISPHOSPHATE NUCLEOTIDASE 1"/>
    <property type="match status" value="1"/>
</dbReference>